<dbReference type="PANTHER" id="PTHR32309">
    <property type="entry name" value="TYROSINE-PROTEIN KINASE"/>
    <property type="match status" value="1"/>
</dbReference>
<evidence type="ECO:0000256" key="8">
    <source>
        <dbReference type="ARBA" id="ARBA00051245"/>
    </source>
</evidence>
<evidence type="ECO:0000256" key="2">
    <source>
        <dbReference type="ARBA" id="ARBA00011903"/>
    </source>
</evidence>
<evidence type="ECO:0000256" key="3">
    <source>
        <dbReference type="ARBA" id="ARBA00022679"/>
    </source>
</evidence>
<keyword evidence="6" id="KW-0067">ATP-binding</keyword>
<dbReference type="FunFam" id="3.40.50.300:FF:000527">
    <property type="entry name" value="Tyrosine-protein kinase etk"/>
    <property type="match status" value="1"/>
</dbReference>
<evidence type="ECO:0000313" key="10">
    <source>
        <dbReference type="EMBL" id="AYQ73820.1"/>
    </source>
</evidence>
<evidence type="ECO:0000256" key="1">
    <source>
        <dbReference type="ARBA" id="ARBA00007316"/>
    </source>
</evidence>
<dbReference type="GO" id="GO:0005524">
    <property type="term" value="F:ATP binding"/>
    <property type="evidence" value="ECO:0007669"/>
    <property type="project" value="UniProtKB-KW"/>
</dbReference>
<dbReference type="RefSeq" id="WP_123041904.1">
    <property type="nucleotide sequence ID" value="NZ_CP033433.1"/>
</dbReference>
<feature type="domain" description="AAA" evidence="9">
    <location>
        <begin position="41"/>
        <end position="200"/>
    </location>
</feature>
<dbReference type="GO" id="GO:0042802">
    <property type="term" value="F:identical protein binding"/>
    <property type="evidence" value="ECO:0007669"/>
    <property type="project" value="UniProtKB-ARBA"/>
</dbReference>
<comment type="catalytic activity">
    <reaction evidence="8">
        <text>L-tyrosyl-[protein] + ATP = O-phospho-L-tyrosyl-[protein] + ADP + H(+)</text>
        <dbReference type="Rhea" id="RHEA:10596"/>
        <dbReference type="Rhea" id="RHEA-COMP:10136"/>
        <dbReference type="Rhea" id="RHEA-COMP:20101"/>
        <dbReference type="ChEBI" id="CHEBI:15378"/>
        <dbReference type="ChEBI" id="CHEBI:30616"/>
        <dbReference type="ChEBI" id="CHEBI:46858"/>
        <dbReference type="ChEBI" id="CHEBI:61978"/>
        <dbReference type="ChEBI" id="CHEBI:456216"/>
        <dbReference type="EC" id="2.7.10.2"/>
    </reaction>
</comment>
<keyword evidence="5 10" id="KW-0418">Kinase</keyword>
<name>A0A3G3JZZ5_9BACL</name>
<evidence type="ECO:0000256" key="7">
    <source>
        <dbReference type="ARBA" id="ARBA00023137"/>
    </source>
</evidence>
<keyword evidence="3 10" id="KW-0808">Transferase</keyword>
<accession>A0A3G3JZZ5</accession>
<gene>
    <name evidence="10" type="ORF">EAV92_15285</name>
</gene>
<organism evidence="10 11">
    <name type="scientific">Cohnella candidum</name>
    <dbReference type="NCBI Taxonomy" id="2674991"/>
    <lineage>
        <taxon>Bacteria</taxon>
        <taxon>Bacillati</taxon>
        <taxon>Bacillota</taxon>
        <taxon>Bacilli</taxon>
        <taxon>Bacillales</taxon>
        <taxon>Paenibacillaceae</taxon>
        <taxon>Cohnella</taxon>
    </lineage>
</organism>
<dbReference type="InterPro" id="IPR025669">
    <property type="entry name" value="AAA_dom"/>
</dbReference>
<evidence type="ECO:0000259" key="9">
    <source>
        <dbReference type="Pfam" id="PF13614"/>
    </source>
</evidence>
<dbReference type="KEGG" id="coh:EAV92_15285"/>
<keyword evidence="7" id="KW-0829">Tyrosine-protein kinase</keyword>
<evidence type="ECO:0000256" key="6">
    <source>
        <dbReference type="ARBA" id="ARBA00022840"/>
    </source>
</evidence>
<evidence type="ECO:0000313" key="11">
    <source>
        <dbReference type="Proteomes" id="UP000269097"/>
    </source>
</evidence>
<dbReference type="CDD" id="cd05387">
    <property type="entry name" value="BY-kinase"/>
    <property type="match status" value="1"/>
</dbReference>
<dbReference type="Proteomes" id="UP000269097">
    <property type="component" value="Chromosome"/>
</dbReference>
<dbReference type="EC" id="2.7.10.2" evidence="2"/>
<evidence type="ECO:0000256" key="5">
    <source>
        <dbReference type="ARBA" id="ARBA00022777"/>
    </source>
</evidence>
<dbReference type="EMBL" id="CP033433">
    <property type="protein sequence ID" value="AYQ73820.1"/>
    <property type="molecule type" value="Genomic_DNA"/>
</dbReference>
<protein>
    <recommendedName>
        <fullName evidence="2">non-specific protein-tyrosine kinase</fullName>
        <ecNumber evidence="2">2.7.10.2</ecNumber>
    </recommendedName>
</protein>
<dbReference type="GO" id="GO:0004715">
    <property type="term" value="F:non-membrane spanning protein tyrosine kinase activity"/>
    <property type="evidence" value="ECO:0007669"/>
    <property type="project" value="UniProtKB-EC"/>
</dbReference>
<dbReference type="Pfam" id="PF13614">
    <property type="entry name" value="AAA_31"/>
    <property type="match status" value="1"/>
</dbReference>
<comment type="similarity">
    <text evidence="1">Belongs to the CpsD/CapB family.</text>
</comment>
<reference evidence="10 11" key="1">
    <citation type="submission" date="2018-10" db="EMBL/GenBank/DDBJ databases">
        <title>Genome Sequence of Cohnella sp.</title>
        <authorList>
            <person name="Srinivasan S."/>
            <person name="Kim M.K."/>
        </authorList>
    </citation>
    <scope>NUCLEOTIDE SEQUENCE [LARGE SCALE GENOMIC DNA]</scope>
    <source>
        <strain evidence="10 11">18JY8-7</strain>
    </source>
</reference>
<keyword evidence="4" id="KW-0547">Nucleotide-binding</keyword>
<evidence type="ECO:0000256" key="4">
    <source>
        <dbReference type="ARBA" id="ARBA00022741"/>
    </source>
</evidence>
<dbReference type="PANTHER" id="PTHR32309:SF13">
    <property type="entry name" value="FERRIC ENTEROBACTIN TRANSPORT PROTEIN FEPE"/>
    <property type="match status" value="1"/>
</dbReference>
<sequence length="212" mass="23333">MSALISKHKLVAIANPDSPRTEMFRALRTNIQFADSDRERRVLAVTSSKPGEGKSTTVSNLAVLYAQAEKKVLLVDANLRKPALHRLFSASNRLGLTSVLSESCTIEHAVQELSVPNLSLMAAGPATVYPSEMLGSERMLKLLEELRTRYDLILIDASCLLNVTDSQVLSAFCDGVVFVVRAGKVRQKEAMQAMERLEHVRAKIVGVVLNRM</sequence>
<dbReference type="SUPFAM" id="SSF52540">
    <property type="entry name" value="P-loop containing nucleoside triphosphate hydrolases"/>
    <property type="match status" value="1"/>
</dbReference>
<dbReference type="GO" id="GO:0005886">
    <property type="term" value="C:plasma membrane"/>
    <property type="evidence" value="ECO:0007669"/>
    <property type="project" value="UniProtKB-ARBA"/>
</dbReference>
<dbReference type="NCBIfam" id="TIGR01007">
    <property type="entry name" value="eps_fam"/>
    <property type="match status" value="1"/>
</dbReference>
<dbReference type="AlphaFoldDB" id="A0A3G3JZZ5"/>
<keyword evidence="11" id="KW-1185">Reference proteome</keyword>
<proteinExistence type="inferred from homology"/>
<dbReference type="InterPro" id="IPR027417">
    <property type="entry name" value="P-loop_NTPase"/>
</dbReference>
<dbReference type="Gene3D" id="3.40.50.300">
    <property type="entry name" value="P-loop containing nucleotide triphosphate hydrolases"/>
    <property type="match status" value="1"/>
</dbReference>
<dbReference type="InterPro" id="IPR050445">
    <property type="entry name" value="Bact_polysacc_biosynth/exp"/>
</dbReference>
<dbReference type="InterPro" id="IPR005702">
    <property type="entry name" value="Wzc-like_C"/>
</dbReference>